<keyword evidence="9" id="KW-0560">Oxidoreductase</keyword>
<comment type="similarity">
    <text evidence="3">Belongs to the succinate dehydrogenase/fumarate reductase iron-sulfur protein family.</text>
</comment>
<dbReference type="PROSITE" id="PS51379">
    <property type="entry name" value="4FE4S_FER_2"/>
    <property type="match status" value="1"/>
</dbReference>
<evidence type="ECO:0000256" key="9">
    <source>
        <dbReference type="ARBA" id="ARBA00023002"/>
    </source>
</evidence>
<dbReference type="SUPFAM" id="SSF46548">
    <property type="entry name" value="alpha-helical ferredoxin"/>
    <property type="match status" value="1"/>
</dbReference>
<dbReference type="AlphaFoldDB" id="A0A0H4WUI7"/>
<evidence type="ECO:0000256" key="12">
    <source>
        <dbReference type="ARBA" id="ARBA00023291"/>
    </source>
</evidence>
<dbReference type="GO" id="GO:0051537">
    <property type="term" value="F:2 iron, 2 sulfur cluster binding"/>
    <property type="evidence" value="ECO:0007669"/>
    <property type="project" value="UniProtKB-KW"/>
</dbReference>
<accession>A0A0H4WUI7</accession>
<dbReference type="Gene3D" id="3.10.20.30">
    <property type="match status" value="1"/>
</dbReference>
<evidence type="ECO:0000256" key="7">
    <source>
        <dbReference type="ARBA" id="ARBA00022714"/>
    </source>
</evidence>
<keyword evidence="6" id="KW-0816">Tricarboxylic acid cycle</keyword>
<dbReference type="GO" id="GO:0051539">
    <property type="term" value="F:4 iron, 4 sulfur cluster binding"/>
    <property type="evidence" value="ECO:0007669"/>
    <property type="project" value="UniProtKB-KW"/>
</dbReference>
<comment type="cofactor">
    <cofactor evidence="2">
        <name>[4Fe-4S] cluster</name>
        <dbReference type="ChEBI" id="CHEBI:49883"/>
    </cofactor>
</comment>
<keyword evidence="7" id="KW-0001">2Fe-2S</keyword>
<evidence type="ECO:0000256" key="6">
    <source>
        <dbReference type="ARBA" id="ARBA00022532"/>
    </source>
</evidence>
<dbReference type="PANTHER" id="PTHR11921:SF29">
    <property type="entry name" value="SUCCINATE DEHYDROGENASE [UBIQUINONE] IRON-SULFUR SUBUNIT, MITOCHONDRIAL"/>
    <property type="match status" value="1"/>
</dbReference>
<dbReference type="PANTHER" id="PTHR11921">
    <property type="entry name" value="SUCCINATE DEHYDROGENASE IRON-SULFUR PROTEIN"/>
    <property type="match status" value="1"/>
</dbReference>
<keyword evidence="12" id="KW-0003">3Fe-4S</keyword>
<keyword evidence="5" id="KW-0004">4Fe-4S</keyword>
<evidence type="ECO:0000256" key="3">
    <source>
        <dbReference type="ARBA" id="ARBA00009433"/>
    </source>
</evidence>
<dbReference type="GO" id="GO:0008177">
    <property type="term" value="F:succinate dehydrogenase (quinone) activity"/>
    <property type="evidence" value="ECO:0007669"/>
    <property type="project" value="UniProtKB-EC"/>
</dbReference>
<dbReference type="GO" id="GO:0022904">
    <property type="term" value="P:respiratory electron transport chain"/>
    <property type="evidence" value="ECO:0007669"/>
    <property type="project" value="TreeGrafter"/>
</dbReference>
<keyword evidence="10" id="KW-0408">Iron</keyword>
<dbReference type="EMBL" id="CP012109">
    <property type="protein sequence ID" value="AKQ66459.1"/>
    <property type="molecule type" value="Genomic_DNA"/>
</dbReference>
<dbReference type="InterPro" id="IPR025192">
    <property type="entry name" value="Succ_DH/fum_Rdtase_N"/>
</dbReference>
<keyword evidence="8" id="KW-0479">Metal-binding</keyword>
<protein>
    <recommendedName>
        <fullName evidence="4">succinate dehydrogenase</fullName>
        <ecNumber evidence="4">1.3.5.1</ecNumber>
    </recommendedName>
</protein>
<dbReference type="NCBIfam" id="TIGR00384">
    <property type="entry name" value="dhsB"/>
    <property type="match status" value="1"/>
</dbReference>
<evidence type="ECO:0000313" key="16">
    <source>
        <dbReference type="Proteomes" id="UP000009026"/>
    </source>
</evidence>
<dbReference type="eggNOG" id="COG0479">
    <property type="taxonomic scope" value="Bacteria"/>
</dbReference>
<dbReference type="GO" id="GO:0046872">
    <property type="term" value="F:metal ion binding"/>
    <property type="evidence" value="ECO:0007669"/>
    <property type="project" value="UniProtKB-KW"/>
</dbReference>
<evidence type="ECO:0000256" key="10">
    <source>
        <dbReference type="ARBA" id="ARBA00023004"/>
    </source>
</evidence>
<dbReference type="GO" id="GO:0051538">
    <property type="term" value="F:3 iron, 4 sulfur cluster binding"/>
    <property type="evidence" value="ECO:0007669"/>
    <property type="project" value="UniProtKB-KW"/>
</dbReference>
<evidence type="ECO:0000256" key="1">
    <source>
        <dbReference type="ARBA" id="ARBA00001927"/>
    </source>
</evidence>
<dbReference type="GO" id="GO:0006099">
    <property type="term" value="P:tricarboxylic acid cycle"/>
    <property type="evidence" value="ECO:0007669"/>
    <property type="project" value="UniProtKB-KW"/>
</dbReference>
<keyword evidence="11" id="KW-0411">Iron-sulfur</keyword>
<dbReference type="InterPro" id="IPR050573">
    <property type="entry name" value="SDH/FRD_Iron-Sulfur"/>
</dbReference>
<organism evidence="15 16">
    <name type="scientific">Pseudomyxococcus hansupus</name>
    <dbReference type="NCBI Taxonomy" id="1297742"/>
    <lineage>
        <taxon>Bacteria</taxon>
        <taxon>Pseudomonadati</taxon>
        <taxon>Myxococcota</taxon>
        <taxon>Myxococcia</taxon>
        <taxon>Myxococcales</taxon>
        <taxon>Cystobacterineae</taxon>
        <taxon>Myxococcaceae</taxon>
        <taxon>Pseudomyxococcus</taxon>
    </lineage>
</organism>
<evidence type="ECO:0000256" key="2">
    <source>
        <dbReference type="ARBA" id="ARBA00001966"/>
    </source>
</evidence>
<dbReference type="Gene3D" id="1.10.1060.10">
    <property type="entry name" value="Alpha-helical ferredoxin"/>
    <property type="match status" value="1"/>
</dbReference>
<dbReference type="SUPFAM" id="SSF54292">
    <property type="entry name" value="2Fe-2S ferredoxin-like"/>
    <property type="match status" value="1"/>
</dbReference>
<dbReference type="InterPro" id="IPR017896">
    <property type="entry name" value="4Fe4S_Fe-S-bd"/>
</dbReference>
<dbReference type="GO" id="GO:0009055">
    <property type="term" value="F:electron transfer activity"/>
    <property type="evidence" value="ECO:0007669"/>
    <property type="project" value="InterPro"/>
</dbReference>
<comment type="cofactor">
    <cofactor evidence="1">
        <name>[3Fe-4S] cluster</name>
        <dbReference type="ChEBI" id="CHEBI:21137"/>
    </cofactor>
</comment>
<reference evidence="15 16" key="1">
    <citation type="journal article" date="2016" name="PLoS ONE">
        <title>Complete Genome Sequence and Comparative Genomics of a Novel Myxobacterium Myxococcus hansupus.</title>
        <authorList>
            <person name="Sharma G."/>
            <person name="Narwani T."/>
            <person name="Subramanian S."/>
        </authorList>
    </citation>
    <scope>NUCLEOTIDE SEQUENCE [LARGE SCALE GENOMIC DNA]</scope>
    <source>
        <strain evidence="16">mixupus</strain>
    </source>
</reference>
<dbReference type="InterPro" id="IPR009051">
    <property type="entry name" value="Helical_ferredxn"/>
</dbReference>
<gene>
    <name evidence="15" type="ORF">A176_003371</name>
</gene>
<keyword evidence="16" id="KW-1185">Reference proteome</keyword>
<evidence type="ECO:0000313" key="15">
    <source>
        <dbReference type="EMBL" id="AKQ66459.1"/>
    </source>
</evidence>
<dbReference type="PATRIC" id="fig|1297742.4.peg.3401"/>
<evidence type="ECO:0000256" key="4">
    <source>
        <dbReference type="ARBA" id="ARBA00012792"/>
    </source>
</evidence>
<feature type="domain" description="4Fe-4S ferredoxin-type" evidence="14">
    <location>
        <begin position="153"/>
        <end position="181"/>
    </location>
</feature>
<dbReference type="KEGG" id="mym:A176_003371"/>
<comment type="cofactor">
    <cofactor evidence="13">
        <name>[2Fe-2S] cluster</name>
        <dbReference type="ChEBI" id="CHEBI:190135"/>
    </cofactor>
</comment>
<dbReference type="STRING" id="1297742.A176_003371"/>
<dbReference type="NCBIfam" id="NF006391">
    <property type="entry name" value="PRK08640.1"/>
    <property type="match status" value="1"/>
</dbReference>
<dbReference type="Pfam" id="PF13085">
    <property type="entry name" value="Fer2_3"/>
    <property type="match status" value="1"/>
</dbReference>
<dbReference type="FunFam" id="3.10.20.30:FF:000018">
    <property type="entry name" value="Succinate dehydrogenase iron-sulfur subunit"/>
    <property type="match status" value="1"/>
</dbReference>
<sequence>MDTAQASAVTNKTITFRIWRQDDPAKPGHFDEFKVPYVKGANVISCLMEIQRNPVTVEGKKVAPVIWDAACLEEICGSCAMNINGRVRMACSALIDKLEQPITLEPMSKFPVVRDLTVNRDRMFDALKRIKGWVPIDGTHNLGPGPRQAPVDQSVMYVLSTCITCGSCLEACPQVTQDNDFVGAAAISQARLFNMNPTGKMNSEERTRSLMGPGGVQDCGKAQNCVKVCPKEIPLVTSIAVMNREVTKLTIKDIFFQDEAPKAHGSGPG</sequence>
<dbReference type="InterPro" id="IPR012675">
    <property type="entry name" value="Beta-grasp_dom_sf"/>
</dbReference>
<dbReference type="InterPro" id="IPR004489">
    <property type="entry name" value="Succ_DH/fum_Rdtase_Fe-S"/>
</dbReference>
<dbReference type="Pfam" id="PF13183">
    <property type="entry name" value="Fer4_8"/>
    <property type="match status" value="1"/>
</dbReference>
<evidence type="ECO:0000256" key="13">
    <source>
        <dbReference type="ARBA" id="ARBA00034078"/>
    </source>
</evidence>
<dbReference type="PROSITE" id="PS00198">
    <property type="entry name" value="4FE4S_FER_1"/>
    <property type="match status" value="1"/>
</dbReference>
<dbReference type="EC" id="1.3.5.1" evidence="4"/>
<dbReference type="OrthoDB" id="9804391at2"/>
<evidence type="ECO:0000256" key="11">
    <source>
        <dbReference type="ARBA" id="ARBA00023014"/>
    </source>
</evidence>
<name>A0A0H4WUI7_9BACT</name>
<evidence type="ECO:0000259" key="14">
    <source>
        <dbReference type="PROSITE" id="PS51379"/>
    </source>
</evidence>
<dbReference type="InterPro" id="IPR036010">
    <property type="entry name" value="2Fe-2S_ferredoxin-like_sf"/>
</dbReference>
<proteinExistence type="inferred from homology"/>
<dbReference type="InterPro" id="IPR017900">
    <property type="entry name" value="4Fe4S_Fe_S_CS"/>
</dbReference>
<dbReference type="FunFam" id="1.10.1060.10:FF:000005">
    <property type="entry name" value="Succinate dehydrogenase iron-sulfur subunit"/>
    <property type="match status" value="1"/>
</dbReference>
<dbReference type="RefSeq" id="WP_002640617.1">
    <property type="nucleotide sequence ID" value="NZ_CP012109.1"/>
</dbReference>
<evidence type="ECO:0000256" key="5">
    <source>
        <dbReference type="ARBA" id="ARBA00022485"/>
    </source>
</evidence>
<evidence type="ECO:0000256" key="8">
    <source>
        <dbReference type="ARBA" id="ARBA00022723"/>
    </source>
</evidence>
<dbReference type="Proteomes" id="UP000009026">
    <property type="component" value="Chromosome"/>
</dbReference>